<proteinExistence type="predicted"/>
<gene>
    <name evidence="2" type="ORF">COCCADRAFT_103086</name>
</gene>
<sequence length="164" mass="18001">GLKKSVWQCSRPRRASWASSEPGSVRSKRKRRLRRPWLRSQPPPPARSNVVILQPPIDSPKPGLHPPRRSLLCPCAVCLSLSHPIPSRLLPLFPTTALPPSLCCCRSRLAFNVRAVVPSPPFAPVVTPLPALLRRCVARLPPTTHHRPLTTSTTTAATPATAMF</sequence>
<feature type="compositionally biased region" description="Basic residues" evidence="1">
    <location>
        <begin position="26"/>
        <end position="37"/>
    </location>
</feature>
<name>W6YHF7_COCC2</name>
<dbReference type="EMBL" id="KI964689">
    <property type="protein sequence ID" value="EUC30736.1"/>
    <property type="molecule type" value="Genomic_DNA"/>
</dbReference>
<organism evidence="2 3">
    <name type="scientific">Cochliobolus carbonum (strain 26-R-13)</name>
    <name type="common">Maize leaf spot fungus</name>
    <name type="synonym">Bipolaris zeicola</name>
    <dbReference type="NCBI Taxonomy" id="930089"/>
    <lineage>
        <taxon>Eukaryota</taxon>
        <taxon>Fungi</taxon>
        <taxon>Dikarya</taxon>
        <taxon>Ascomycota</taxon>
        <taxon>Pezizomycotina</taxon>
        <taxon>Dothideomycetes</taxon>
        <taxon>Pleosporomycetidae</taxon>
        <taxon>Pleosporales</taxon>
        <taxon>Pleosporineae</taxon>
        <taxon>Pleosporaceae</taxon>
        <taxon>Bipolaris</taxon>
    </lineage>
</organism>
<feature type="non-terminal residue" evidence="2">
    <location>
        <position position="1"/>
    </location>
</feature>
<dbReference type="GeneID" id="19142693"/>
<evidence type="ECO:0000313" key="2">
    <source>
        <dbReference type="EMBL" id="EUC30736.1"/>
    </source>
</evidence>
<evidence type="ECO:0000256" key="1">
    <source>
        <dbReference type="SAM" id="MobiDB-lite"/>
    </source>
</evidence>
<dbReference type="AlphaFoldDB" id="W6YHF7"/>
<feature type="region of interest" description="Disordered" evidence="1">
    <location>
        <begin position="1"/>
        <end position="52"/>
    </location>
</feature>
<reference evidence="2 3" key="1">
    <citation type="journal article" date="2013" name="PLoS Genet.">
        <title>Comparative genome structure, secondary metabolite, and effector coding capacity across Cochliobolus pathogens.</title>
        <authorList>
            <person name="Condon B.J."/>
            <person name="Leng Y."/>
            <person name="Wu D."/>
            <person name="Bushley K.E."/>
            <person name="Ohm R.A."/>
            <person name="Otillar R."/>
            <person name="Martin J."/>
            <person name="Schackwitz W."/>
            <person name="Grimwood J."/>
            <person name="MohdZainudin N."/>
            <person name="Xue C."/>
            <person name="Wang R."/>
            <person name="Manning V.A."/>
            <person name="Dhillon B."/>
            <person name="Tu Z.J."/>
            <person name="Steffenson B.J."/>
            <person name="Salamov A."/>
            <person name="Sun H."/>
            <person name="Lowry S."/>
            <person name="LaButti K."/>
            <person name="Han J."/>
            <person name="Copeland A."/>
            <person name="Lindquist E."/>
            <person name="Barry K."/>
            <person name="Schmutz J."/>
            <person name="Baker S.E."/>
            <person name="Ciuffetti L.M."/>
            <person name="Grigoriev I.V."/>
            <person name="Zhong S."/>
            <person name="Turgeon B.G."/>
        </authorList>
    </citation>
    <scope>NUCLEOTIDE SEQUENCE [LARGE SCALE GENOMIC DNA]</scope>
    <source>
        <strain evidence="2 3">26-R-13</strain>
    </source>
</reference>
<keyword evidence="3" id="KW-1185">Reference proteome</keyword>
<dbReference type="HOGENOM" id="CLU_1622876_0_0_1"/>
<dbReference type="RefSeq" id="XP_007714959.1">
    <property type="nucleotide sequence ID" value="XM_007716769.1"/>
</dbReference>
<evidence type="ECO:0000313" key="3">
    <source>
        <dbReference type="Proteomes" id="UP000053841"/>
    </source>
</evidence>
<dbReference type="Proteomes" id="UP000053841">
    <property type="component" value="Unassembled WGS sequence"/>
</dbReference>
<feature type="region of interest" description="Disordered" evidence="1">
    <location>
        <begin position="144"/>
        <end position="164"/>
    </location>
</feature>
<accession>W6YHF7</accession>
<dbReference type="KEGG" id="bze:COCCADRAFT_103086"/>
<protein>
    <submittedName>
        <fullName evidence="2">Uncharacterized protein</fullName>
    </submittedName>
</protein>